<comment type="caution">
    <text evidence="2">The sequence shown here is derived from an EMBL/GenBank/DDBJ whole genome shotgun (WGS) entry which is preliminary data.</text>
</comment>
<evidence type="ECO:0000313" key="2">
    <source>
        <dbReference type="EMBL" id="TCO29799.1"/>
    </source>
</evidence>
<feature type="compositionally biased region" description="Low complexity" evidence="1">
    <location>
        <begin position="30"/>
        <end position="43"/>
    </location>
</feature>
<organism evidence="2 3">
    <name type="scientific">Kribbella orskensis</name>
    <dbReference type="NCBI Taxonomy" id="2512216"/>
    <lineage>
        <taxon>Bacteria</taxon>
        <taxon>Bacillati</taxon>
        <taxon>Actinomycetota</taxon>
        <taxon>Actinomycetes</taxon>
        <taxon>Propionibacteriales</taxon>
        <taxon>Kribbellaceae</taxon>
        <taxon>Kribbella</taxon>
    </lineage>
</organism>
<evidence type="ECO:0008006" key="4">
    <source>
        <dbReference type="Google" id="ProtNLM"/>
    </source>
</evidence>
<reference evidence="2 3" key="1">
    <citation type="journal article" date="2015" name="Stand. Genomic Sci.">
        <title>Genomic Encyclopedia of Bacterial and Archaeal Type Strains, Phase III: the genomes of soil and plant-associated and newly described type strains.</title>
        <authorList>
            <person name="Whitman W.B."/>
            <person name="Woyke T."/>
            <person name="Klenk H.P."/>
            <person name="Zhou Y."/>
            <person name="Lilburn T.G."/>
            <person name="Beck B.J."/>
            <person name="De Vos P."/>
            <person name="Vandamme P."/>
            <person name="Eisen J.A."/>
            <person name="Garrity G."/>
            <person name="Hugenholtz P."/>
            <person name="Kyrpides N.C."/>
        </authorList>
    </citation>
    <scope>NUCLEOTIDE SEQUENCE [LARGE SCALE GENOMIC DNA]</scope>
    <source>
        <strain evidence="2 3">VKM Ac-2538</strain>
    </source>
</reference>
<dbReference type="EMBL" id="SLWM01000002">
    <property type="protein sequence ID" value="TCO29799.1"/>
    <property type="molecule type" value="Genomic_DNA"/>
</dbReference>
<dbReference type="RefSeq" id="WP_255511280.1">
    <property type="nucleotide sequence ID" value="NZ_SLWM01000002.1"/>
</dbReference>
<name>A0ABY2BU93_9ACTN</name>
<evidence type="ECO:0000313" key="3">
    <source>
        <dbReference type="Proteomes" id="UP000295818"/>
    </source>
</evidence>
<keyword evidence="3" id="KW-1185">Reference proteome</keyword>
<protein>
    <recommendedName>
        <fullName evidence="4">MFS transporter</fullName>
    </recommendedName>
</protein>
<dbReference type="Proteomes" id="UP000295818">
    <property type="component" value="Unassembled WGS sequence"/>
</dbReference>
<feature type="region of interest" description="Disordered" evidence="1">
    <location>
        <begin position="21"/>
        <end position="43"/>
    </location>
</feature>
<evidence type="ECO:0000256" key="1">
    <source>
        <dbReference type="SAM" id="MobiDB-lite"/>
    </source>
</evidence>
<sequence>MVGVVGAIALIKVPETTRCPLNGTATPGTEEALPPVELEPAKA</sequence>
<proteinExistence type="predicted"/>
<accession>A0ABY2BU93</accession>
<gene>
    <name evidence="2" type="ORF">EV644_102520</name>
</gene>